<dbReference type="AlphaFoldDB" id="A0A2T3ABR1"/>
<feature type="region of interest" description="Disordered" evidence="1">
    <location>
        <begin position="33"/>
        <end position="78"/>
    </location>
</feature>
<dbReference type="InParanoid" id="A0A2T3ABR1"/>
<evidence type="ECO:0000256" key="1">
    <source>
        <dbReference type="SAM" id="MobiDB-lite"/>
    </source>
</evidence>
<name>A0A2T3ABR1_9PEZI</name>
<feature type="compositionally biased region" description="Basic and acidic residues" evidence="1">
    <location>
        <begin position="386"/>
        <end position="396"/>
    </location>
</feature>
<dbReference type="Proteomes" id="UP000241462">
    <property type="component" value="Unassembled WGS sequence"/>
</dbReference>
<sequence>MALSNRDQPDFGLIGKLVQGLAAGVGFVSESVQYQKEQRRQKKRDTGALDPGEATQRDDATQNVAEVDGSPPPKNEDEAAWQLDDMQSELSSEDPPAYEQSHAIGGTLESTETAEASVVDVPQLSVDFISHHPLSTQLSMQVARRLELPVVLTQRRPKARSRGFIRAYAPILEDVGIDQPTFLDFVDKLNKAVEPNPWIQAINLASFAAQHVPEPVTIAVSIACKMVADAAAEAHSRTKTNAFLDNVNDQFFKPRGLVAILMTWKPNDPSMITDVDFNLGSGIRAATISSTSFTTAAAEQSSFSMLKHRMQSSSGSSSFEFPETAALIFPSIDEAASTLAENPEVEAKKQNVLKRGGTFIDDYLDRRAIAKWSDANPDSKMAHQQPKPEFRSRYADPTHPASSGDLVAFVTGGKLSASPSSVLGARMMALQGGRPGGRASPREPPQMRRGAASGGHGGDDQTDGADEQYAERQMVVIPRNGARLGGSGGGLVGGVKKMLQKDVLYLMIVNRPTDEQIAKAGAEYQYV</sequence>
<accession>A0A2T3ABR1</accession>
<feature type="region of interest" description="Disordered" evidence="1">
    <location>
        <begin position="430"/>
        <end position="464"/>
    </location>
</feature>
<dbReference type="EMBL" id="KZ678417">
    <property type="protein sequence ID" value="PSR90609.1"/>
    <property type="molecule type" value="Genomic_DNA"/>
</dbReference>
<feature type="region of interest" description="Disordered" evidence="1">
    <location>
        <begin position="375"/>
        <end position="399"/>
    </location>
</feature>
<evidence type="ECO:0000313" key="2">
    <source>
        <dbReference type="EMBL" id="PSR90609.1"/>
    </source>
</evidence>
<dbReference type="InterPro" id="IPR053221">
    <property type="entry name" value="Burnettramic_acid_biosynth"/>
</dbReference>
<evidence type="ECO:0000313" key="3">
    <source>
        <dbReference type="Proteomes" id="UP000241462"/>
    </source>
</evidence>
<dbReference type="PANTHER" id="PTHR38887">
    <property type="entry name" value="CHROMOSOME 21, WHOLE GENOME SHOTGUN SEQUENCE"/>
    <property type="match status" value="1"/>
</dbReference>
<organism evidence="2 3">
    <name type="scientific">Coniella lustricola</name>
    <dbReference type="NCBI Taxonomy" id="2025994"/>
    <lineage>
        <taxon>Eukaryota</taxon>
        <taxon>Fungi</taxon>
        <taxon>Dikarya</taxon>
        <taxon>Ascomycota</taxon>
        <taxon>Pezizomycotina</taxon>
        <taxon>Sordariomycetes</taxon>
        <taxon>Sordariomycetidae</taxon>
        <taxon>Diaporthales</taxon>
        <taxon>Schizoparmaceae</taxon>
        <taxon>Coniella</taxon>
    </lineage>
</organism>
<protein>
    <submittedName>
        <fullName evidence="2">Uncharacterized protein</fullName>
    </submittedName>
</protein>
<gene>
    <name evidence="2" type="ORF">BD289DRAFT_365834</name>
</gene>
<dbReference type="PANTHER" id="PTHR38887:SF1">
    <property type="entry name" value="RAS MODIFICATION PROTEIN ERF4"/>
    <property type="match status" value="1"/>
</dbReference>
<keyword evidence="3" id="KW-1185">Reference proteome</keyword>
<dbReference type="OrthoDB" id="3433125at2759"/>
<reference evidence="2 3" key="1">
    <citation type="journal article" date="2018" name="Mycol. Prog.">
        <title>Coniella lustricola, a new species from submerged detritus.</title>
        <authorList>
            <person name="Raudabaugh D.B."/>
            <person name="Iturriaga T."/>
            <person name="Carver A."/>
            <person name="Mondo S."/>
            <person name="Pangilinan J."/>
            <person name="Lipzen A."/>
            <person name="He G."/>
            <person name="Amirebrahimi M."/>
            <person name="Grigoriev I.V."/>
            <person name="Miller A.N."/>
        </authorList>
    </citation>
    <scope>NUCLEOTIDE SEQUENCE [LARGE SCALE GENOMIC DNA]</scope>
    <source>
        <strain evidence="2 3">B22-T-1</strain>
    </source>
</reference>
<proteinExistence type="predicted"/>